<evidence type="ECO:0000256" key="1">
    <source>
        <dbReference type="SAM" id="Coils"/>
    </source>
</evidence>
<dbReference type="PROSITE" id="PS50011">
    <property type="entry name" value="PROTEIN_KINASE_DOM"/>
    <property type="match status" value="1"/>
</dbReference>
<evidence type="ECO:0000313" key="4">
    <source>
        <dbReference type="Proteomes" id="UP000192578"/>
    </source>
</evidence>
<dbReference type="AlphaFoldDB" id="A0A1W0X6D5"/>
<dbReference type="EMBL" id="MTYJ01000014">
    <property type="protein sequence ID" value="OQV23053.1"/>
    <property type="molecule type" value="Genomic_DNA"/>
</dbReference>
<reference evidence="4" key="1">
    <citation type="submission" date="2017-01" db="EMBL/GenBank/DDBJ databases">
        <title>Comparative genomics of anhydrobiosis in the tardigrade Hypsibius dujardini.</title>
        <authorList>
            <person name="Yoshida Y."/>
            <person name="Koutsovoulos G."/>
            <person name="Laetsch D."/>
            <person name="Stevens L."/>
            <person name="Kumar S."/>
            <person name="Horikawa D."/>
            <person name="Ishino K."/>
            <person name="Komine S."/>
            <person name="Tomita M."/>
            <person name="Blaxter M."/>
            <person name="Arakawa K."/>
        </authorList>
    </citation>
    <scope>NUCLEOTIDE SEQUENCE [LARGE SCALE GENOMIC DNA]</scope>
    <source>
        <strain evidence="4">Z151</strain>
    </source>
</reference>
<dbReference type="SUPFAM" id="SSF56112">
    <property type="entry name" value="Protein kinase-like (PK-like)"/>
    <property type="match status" value="2"/>
</dbReference>
<organism evidence="3 4">
    <name type="scientific">Hypsibius exemplaris</name>
    <name type="common">Freshwater tardigrade</name>
    <dbReference type="NCBI Taxonomy" id="2072580"/>
    <lineage>
        <taxon>Eukaryota</taxon>
        <taxon>Metazoa</taxon>
        <taxon>Ecdysozoa</taxon>
        <taxon>Tardigrada</taxon>
        <taxon>Eutardigrada</taxon>
        <taxon>Parachela</taxon>
        <taxon>Hypsibioidea</taxon>
        <taxon>Hypsibiidae</taxon>
        <taxon>Hypsibius</taxon>
    </lineage>
</organism>
<dbReference type="GO" id="GO:0005737">
    <property type="term" value="C:cytoplasm"/>
    <property type="evidence" value="ECO:0007669"/>
    <property type="project" value="TreeGrafter"/>
</dbReference>
<sequence length="777" mass="89850">MDANSSTANPPASEPELLDGFNVQVDRDFTLAVNAITLRNNRGQLFNLTLAKERVILPVFNILLESQDSRLLDVPDDMLPYFPGSLRVIFVVGECRTTRPPDVNRLNKLLKLQHENVVKLIGFELQNIENSSVWGGDETERRKREEEMRVLTERNKFQEKLRNLEEETVRVKREHIESKEKLRNLEEETVRVKREQFESKVKLQNLEAETKRAERELAESLVKLLNLEMEPERVKRKRVEFRKKLLNLTTKTERVKRELIEFQEKLLLSLTTETERVKRERVEFKEKLLNLATQTERVKRELVESQEKLLNLKIRIHQTGLGIIIRLDPARNSGPINVPVRTISSQTHYCWSYGRRSTLSWDYSLLTYAKAHEFSSEQVMQYTSQLLDALEYFHSQDLTVGVLQTDSIFLSSDQQCVKLVDLLNPFEFPTPSALRSLMRSEASFYMHPDAIATAVRVCSNDTSFQDMTAEIEDSHWDLWSLGCVILDLFSNGNIQHLDKDGNLIDRYMSADDFCCEMVAGGHPYVPTYAPVVIRRLSEQCFVRENRPRLSAAALRDFYNECTRMVKMYEIIRTSSSILLVACYQWDRIFQRGLIVVLLSWNIIQVASGLEYLHNRKENQANRLEVYHGDLKGANVFLTADGKTCKIGDMENHFLFLENHQGKTEPEGLRPNQGTVLYLAPERLSSRYGDVPTSSIPTNRPKPIGRASDIWSFGCLVLEMFNKGRVQYKTKDGRVVVLAPEHPILGRCSYEKQDLQLWRHSKKTTGSDFLTLRQRTLA</sequence>
<dbReference type="GO" id="GO:0005524">
    <property type="term" value="F:ATP binding"/>
    <property type="evidence" value="ECO:0007669"/>
    <property type="project" value="InterPro"/>
</dbReference>
<dbReference type="PANTHER" id="PTHR24361">
    <property type="entry name" value="MITOGEN-ACTIVATED KINASE KINASE KINASE"/>
    <property type="match status" value="1"/>
</dbReference>
<feature type="coiled-coil region" evidence="1">
    <location>
        <begin position="147"/>
        <end position="265"/>
    </location>
</feature>
<keyword evidence="4" id="KW-1185">Reference proteome</keyword>
<dbReference type="InterPro" id="IPR008271">
    <property type="entry name" value="Ser/Thr_kinase_AS"/>
</dbReference>
<evidence type="ECO:0000259" key="2">
    <source>
        <dbReference type="PROSITE" id="PS50011"/>
    </source>
</evidence>
<dbReference type="SMART" id="SM00220">
    <property type="entry name" value="S_TKc"/>
    <property type="match status" value="1"/>
</dbReference>
<dbReference type="GO" id="GO:0004674">
    <property type="term" value="F:protein serine/threonine kinase activity"/>
    <property type="evidence" value="ECO:0007669"/>
    <property type="project" value="TreeGrafter"/>
</dbReference>
<comment type="caution">
    <text evidence="3">The sequence shown here is derived from an EMBL/GenBank/DDBJ whole genome shotgun (WGS) entry which is preliminary data.</text>
</comment>
<evidence type="ECO:0000313" key="3">
    <source>
        <dbReference type="EMBL" id="OQV23053.1"/>
    </source>
</evidence>
<feature type="domain" description="Protein kinase" evidence="2">
    <location>
        <begin position="417"/>
        <end position="777"/>
    </location>
</feature>
<proteinExistence type="predicted"/>
<dbReference type="InterPro" id="IPR053235">
    <property type="entry name" value="Ser_Thr_kinase"/>
</dbReference>
<name>A0A1W0X6D5_HYPEX</name>
<dbReference type="InterPro" id="IPR000719">
    <property type="entry name" value="Prot_kinase_dom"/>
</dbReference>
<accession>A0A1W0X6D5</accession>
<dbReference type="Gene3D" id="1.10.510.10">
    <property type="entry name" value="Transferase(Phosphotransferase) domain 1"/>
    <property type="match status" value="2"/>
</dbReference>
<dbReference type="PROSITE" id="PS00108">
    <property type="entry name" value="PROTEIN_KINASE_ST"/>
    <property type="match status" value="1"/>
</dbReference>
<dbReference type="Proteomes" id="UP000192578">
    <property type="component" value="Unassembled WGS sequence"/>
</dbReference>
<dbReference type="Pfam" id="PF00069">
    <property type="entry name" value="Pkinase"/>
    <property type="match status" value="1"/>
</dbReference>
<protein>
    <recommendedName>
        <fullName evidence="2">Protein kinase domain-containing protein</fullName>
    </recommendedName>
</protein>
<gene>
    <name evidence="3" type="ORF">BV898_03101</name>
</gene>
<dbReference type="InterPro" id="IPR011009">
    <property type="entry name" value="Kinase-like_dom_sf"/>
</dbReference>
<keyword evidence="1" id="KW-0175">Coiled coil</keyword>